<evidence type="ECO:0000256" key="4">
    <source>
        <dbReference type="ARBA" id="ARBA00022630"/>
    </source>
</evidence>
<keyword evidence="10 15" id="KW-0274">FAD</keyword>
<keyword evidence="11 15" id="KW-0067">ATP-binding</keyword>
<comment type="pathway">
    <text evidence="3 15">Cofactor biosynthesis; FMN biosynthesis; FMN from riboflavin (ATP route): step 1/1.</text>
</comment>
<dbReference type="SUPFAM" id="SSF82114">
    <property type="entry name" value="Riboflavin kinase-like"/>
    <property type="match status" value="1"/>
</dbReference>
<dbReference type="InterPro" id="IPR002606">
    <property type="entry name" value="Riboflavin_kinase_bac"/>
</dbReference>
<evidence type="ECO:0000256" key="1">
    <source>
        <dbReference type="ARBA" id="ARBA00002121"/>
    </source>
</evidence>
<proteinExistence type="inferred from homology"/>
<dbReference type="PANTHER" id="PTHR22749">
    <property type="entry name" value="RIBOFLAVIN KINASE/FMN ADENYLYLTRANSFERASE"/>
    <property type="match status" value="1"/>
</dbReference>
<keyword evidence="7 15" id="KW-0548">Nucleotidyltransferase</keyword>
<dbReference type="EC" id="2.7.1.26" evidence="15"/>
<accession>A0A1I1PS13</accession>
<dbReference type="GO" id="GO:0005524">
    <property type="term" value="F:ATP binding"/>
    <property type="evidence" value="ECO:0007669"/>
    <property type="project" value="UniProtKB-UniRule"/>
</dbReference>
<dbReference type="SMART" id="SM00904">
    <property type="entry name" value="Flavokinase"/>
    <property type="match status" value="1"/>
</dbReference>
<dbReference type="CDD" id="cd02064">
    <property type="entry name" value="FAD_synthetase_N"/>
    <property type="match status" value="1"/>
</dbReference>
<evidence type="ECO:0000256" key="7">
    <source>
        <dbReference type="ARBA" id="ARBA00022695"/>
    </source>
</evidence>
<keyword evidence="6 15" id="KW-0808">Transferase</keyword>
<evidence type="ECO:0000256" key="2">
    <source>
        <dbReference type="ARBA" id="ARBA00004726"/>
    </source>
</evidence>
<evidence type="ECO:0000256" key="14">
    <source>
        <dbReference type="ARBA" id="ARBA00049494"/>
    </source>
</evidence>
<dbReference type="OrthoDB" id="9803667at2"/>
<name>A0A1I1PS13_9RHOB</name>
<dbReference type="UniPathway" id="UPA00276">
    <property type="reaction ID" value="UER00406"/>
</dbReference>
<evidence type="ECO:0000256" key="10">
    <source>
        <dbReference type="ARBA" id="ARBA00022827"/>
    </source>
</evidence>
<dbReference type="InterPro" id="IPR015864">
    <property type="entry name" value="FAD_synthase"/>
</dbReference>
<dbReference type="EC" id="2.7.7.2" evidence="15"/>
<evidence type="ECO:0000256" key="8">
    <source>
        <dbReference type="ARBA" id="ARBA00022741"/>
    </source>
</evidence>
<dbReference type="FunFam" id="3.40.50.620:FF:000021">
    <property type="entry name" value="Riboflavin biosynthesis protein"/>
    <property type="match status" value="1"/>
</dbReference>
<dbReference type="PANTHER" id="PTHR22749:SF6">
    <property type="entry name" value="RIBOFLAVIN KINASE"/>
    <property type="match status" value="1"/>
</dbReference>
<evidence type="ECO:0000313" key="18">
    <source>
        <dbReference type="Proteomes" id="UP000198728"/>
    </source>
</evidence>
<keyword evidence="18" id="KW-1185">Reference proteome</keyword>
<dbReference type="Gene3D" id="2.40.30.30">
    <property type="entry name" value="Riboflavin kinase-like"/>
    <property type="match status" value="1"/>
</dbReference>
<dbReference type="UniPathway" id="UPA00277">
    <property type="reaction ID" value="UER00407"/>
</dbReference>
<dbReference type="Proteomes" id="UP000198728">
    <property type="component" value="Unassembled WGS sequence"/>
</dbReference>
<dbReference type="Pfam" id="PF06574">
    <property type="entry name" value="FAD_syn"/>
    <property type="match status" value="1"/>
</dbReference>
<dbReference type="GO" id="GO:0003919">
    <property type="term" value="F:FMN adenylyltransferase activity"/>
    <property type="evidence" value="ECO:0007669"/>
    <property type="project" value="UniProtKB-UniRule"/>
</dbReference>
<dbReference type="InterPro" id="IPR015865">
    <property type="entry name" value="Riboflavin_kinase_bac/euk"/>
</dbReference>
<sequence>MKRITSFSRLGPSERGACAAIGNFDGVHLGHQAVLEVTRAAASRLGAPLGVVTFEPHPREVFRPDSPPFRLMSAEAKAHRLAKLGVEILYELPFDTALFRLTDFEFCQQVIFERLGLAGVTVGADFRFGKGRGGNAETLRNAGRTLGFDVTVADLLRLEADGERVSSTAIREALAAGEPRRAAAMLGHWHRIDGPVLHGAKRGRKLGYPTANMSIAGLHPPRFGVYAVLVEVVTGPHAGNYRGVASMGMRPMFGATEPNIETYLFDFEGDLYDEHLSVGLVEYLRPEMTFDGVDALIQRMDADSARARDILTHVPMTGFRSMVRPE</sequence>
<evidence type="ECO:0000259" key="16">
    <source>
        <dbReference type="SMART" id="SM00904"/>
    </source>
</evidence>
<protein>
    <recommendedName>
        <fullName evidence="15">Riboflavin biosynthesis protein</fullName>
    </recommendedName>
    <domain>
        <recommendedName>
            <fullName evidence="15">Riboflavin kinase</fullName>
            <ecNumber evidence="15">2.7.1.26</ecNumber>
        </recommendedName>
        <alternativeName>
            <fullName evidence="15">Flavokinase</fullName>
        </alternativeName>
    </domain>
    <domain>
        <recommendedName>
            <fullName evidence="15">FMN adenylyltransferase</fullName>
            <ecNumber evidence="15">2.7.7.2</ecNumber>
        </recommendedName>
        <alternativeName>
            <fullName evidence="15">FAD pyrophosphorylase</fullName>
        </alternativeName>
        <alternativeName>
            <fullName evidence="15">FAD synthase</fullName>
        </alternativeName>
    </domain>
</protein>
<comment type="pathway">
    <text evidence="2 15">Cofactor biosynthesis; FAD biosynthesis; FAD from FMN: step 1/1.</text>
</comment>
<evidence type="ECO:0000313" key="17">
    <source>
        <dbReference type="EMBL" id="SFD12714.1"/>
    </source>
</evidence>
<keyword evidence="8 15" id="KW-0547">Nucleotide-binding</keyword>
<dbReference type="InterPro" id="IPR014729">
    <property type="entry name" value="Rossmann-like_a/b/a_fold"/>
</dbReference>
<evidence type="ECO:0000256" key="5">
    <source>
        <dbReference type="ARBA" id="ARBA00022643"/>
    </source>
</evidence>
<dbReference type="NCBIfam" id="NF004160">
    <property type="entry name" value="PRK05627.1-3"/>
    <property type="match status" value="1"/>
</dbReference>
<dbReference type="NCBIfam" id="TIGR00083">
    <property type="entry name" value="ribF"/>
    <property type="match status" value="1"/>
</dbReference>
<feature type="domain" description="Riboflavin kinase" evidence="16">
    <location>
        <begin position="185"/>
        <end position="312"/>
    </location>
</feature>
<keyword evidence="5 15" id="KW-0288">FMN</keyword>
<comment type="similarity">
    <text evidence="15">Belongs to the ribF family.</text>
</comment>
<dbReference type="EMBL" id="FOLG01000016">
    <property type="protein sequence ID" value="SFD12714.1"/>
    <property type="molecule type" value="Genomic_DNA"/>
</dbReference>
<evidence type="ECO:0000256" key="3">
    <source>
        <dbReference type="ARBA" id="ARBA00005201"/>
    </source>
</evidence>
<organism evidence="17 18">
    <name type="scientific">Tropicimonas isoalkanivorans</name>
    <dbReference type="NCBI Taxonomy" id="441112"/>
    <lineage>
        <taxon>Bacteria</taxon>
        <taxon>Pseudomonadati</taxon>
        <taxon>Pseudomonadota</taxon>
        <taxon>Alphaproteobacteria</taxon>
        <taxon>Rhodobacterales</taxon>
        <taxon>Roseobacteraceae</taxon>
        <taxon>Tropicimonas</taxon>
    </lineage>
</organism>
<keyword evidence="4 15" id="KW-0285">Flavoprotein</keyword>
<dbReference type="GO" id="GO:0006747">
    <property type="term" value="P:FAD biosynthetic process"/>
    <property type="evidence" value="ECO:0007669"/>
    <property type="project" value="UniProtKB-UniRule"/>
</dbReference>
<evidence type="ECO:0000256" key="6">
    <source>
        <dbReference type="ARBA" id="ARBA00022679"/>
    </source>
</evidence>
<reference evidence="17 18" key="1">
    <citation type="submission" date="2016-10" db="EMBL/GenBank/DDBJ databases">
        <authorList>
            <person name="de Groot N.N."/>
        </authorList>
    </citation>
    <scope>NUCLEOTIDE SEQUENCE [LARGE SCALE GENOMIC DNA]</scope>
    <source>
        <strain evidence="17 18">DSM 19548</strain>
    </source>
</reference>
<comment type="function">
    <text evidence="1">Catalyzes the phosphorylation of riboflavin to FMN followed by the adenylation of FMN to FAD.</text>
</comment>
<dbReference type="Pfam" id="PF01687">
    <property type="entry name" value="Flavokinase"/>
    <property type="match status" value="1"/>
</dbReference>
<evidence type="ECO:0000256" key="12">
    <source>
        <dbReference type="ARBA" id="ARBA00023268"/>
    </source>
</evidence>
<evidence type="ECO:0000256" key="9">
    <source>
        <dbReference type="ARBA" id="ARBA00022777"/>
    </source>
</evidence>
<dbReference type="GO" id="GO:0009231">
    <property type="term" value="P:riboflavin biosynthetic process"/>
    <property type="evidence" value="ECO:0007669"/>
    <property type="project" value="InterPro"/>
</dbReference>
<evidence type="ECO:0000256" key="15">
    <source>
        <dbReference type="PIRNR" id="PIRNR004491"/>
    </source>
</evidence>
<dbReference type="GO" id="GO:0009398">
    <property type="term" value="P:FMN biosynthetic process"/>
    <property type="evidence" value="ECO:0007669"/>
    <property type="project" value="UniProtKB-UniRule"/>
</dbReference>
<dbReference type="SUPFAM" id="SSF52374">
    <property type="entry name" value="Nucleotidylyl transferase"/>
    <property type="match status" value="1"/>
</dbReference>
<dbReference type="InterPro" id="IPR023465">
    <property type="entry name" value="Riboflavin_kinase_dom_sf"/>
</dbReference>
<dbReference type="STRING" id="441112.SAMN04488094_11624"/>
<keyword evidence="9 15" id="KW-0418">Kinase</keyword>
<keyword evidence="12" id="KW-0511">Multifunctional enzyme</keyword>
<dbReference type="GO" id="GO:0008531">
    <property type="term" value="F:riboflavin kinase activity"/>
    <property type="evidence" value="ECO:0007669"/>
    <property type="project" value="UniProtKB-UniRule"/>
</dbReference>
<dbReference type="PIRSF" id="PIRSF004491">
    <property type="entry name" value="FAD_Synth"/>
    <property type="match status" value="1"/>
</dbReference>
<dbReference type="RefSeq" id="WP_093362504.1">
    <property type="nucleotide sequence ID" value="NZ_FOLG01000016.1"/>
</dbReference>
<evidence type="ECO:0000256" key="13">
    <source>
        <dbReference type="ARBA" id="ARBA00047880"/>
    </source>
</evidence>
<comment type="catalytic activity">
    <reaction evidence="14 15">
        <text>FMN + ATP + H(+) = FAD + diphosphate</text>
        <dbReference type="Rhea" id="RHEA:17237"/>
        <dbReference type="ChEBI" id="CHEBI:15378"/>
        <dbReference type="ChEBI" id="CHEBI:30616"/>
        <dbReference type="ChEBI" id="CHEBI:33019"/>
        <dbReference type="ChEBI" id="CHEBI:57692"/>
        <dbReference type="ChEBI" id="CHEBI:58210"/>
        <dbReference type="EC" id="2.7.7.2"/>
    </reaction>
</comment>
<evidence type="ECO:0000256" key="11">
    <source>
        <dbReference type="ARBA" id="ARBA00022840"/>
    </source>
</evidence>
<gene>
    <name evidence="17" type="ORF">SAMN04488094_11624</name>
</gene>
<dbReference type="Gene3D" id="3.40.50.620">
    <property type="entry name" value="HUPs"/>
    <property type="match status" value="1"/>
</dbReference>
<dbReference type="InterPro" id="IPR023468">
    <property type="entry name" value="Riboflavin_kinase"/>
</dbReference>
<dbReference type="AlphaFoldDB" id="A0A1I1PS13"/>
<comment type="catalytic activity">
    <reaction evidence="13 15">
        <text>riboflavin + ATP = FMN + ADP + H(+)</text>
        <dbReference type="Rhea" id="RHEA:14357"/>
        <dbReference type="ChEBI" id="CHEBI:15378"/>
        <dbReference type="ChEBI" id="CHEBI:30616"/>
        <dbReference type="ChEBI" id="CHEBI:57986"/>
        <dbReference type="ChEBI" id="CHEBI:58210"/>
        <dbReference type="ChEBI" id="CHEBI:456216"/>
        <dbReference type="EC" id="2.7.1.26"/>
    </reaction>
</comment>